<keyword evidence="3" id="KW-0067">ATP-binding</keyword>
<accession>A0A842HGV6</accession>
<sequence length="321" mass="34816">MFKKAKRTQAKIKLAITGPAGSGKTYSALRLARGLVGPGGKIALIDTENGSASLYSEQFDFDVLNLEPPFEDASFIEGIQGAVNAGYEALIIDSASHFWEAILDYKDKLDRRGGNSFTNWNEAGKHFKGVLNAVLHSPIHVIACLRSKTEYIIETNERGRVVPRKVGLAPVMRDGIEYEFTTVFDIDLSHQAATSKDRTGLFTDKVFQVTEETGQQIAGWLTATGGQAAPEAPSTQPAPAAKPVPASHPADSGKPATDQQIKNIEALWQRLGYGQEQRQKLFQWLDAEALKGAENWTDLTQEQAARAIGFLSKKASEGGAA</sequence>
<dbReference type="InterPro" id="IPR003593">
    <property type="entry name" value="AAA+_ATPase"/>
</dbReference>
<evidence type="ECO:0000313" key="4">
    <source>
        <dbReference type="Proteomes" id="UP000546464"/>
    </source>
</evidence>
<dbReference type="GO" id="GO:0005524">
    <property type="term" value="F:ATP binding"/>
    <property type="evidence" value="ECO:0007669"/>
    <property type="project" value="UniProtKB-KW"/>
</dbReference>
<organism evidence="3 4">
    <name type="scientific">Ruficoccus amylovorans</name>
    <dbReference type="NCBI Taxonomy" id="1804625"/>
    <lineage>
        <taxon>Bacteria</taxon>
        <taxon>Pseudomonadati</taxon>
        <taxon>Verrucomicrobiota</taxon>
        <taxon>Opitutia</taxon>
        <taxon>Puniceicoccales</taxon>
        <taxon>Cerasicoccaceae</taxon>
        <taxon>Ruficoccus</taxon>
    </lineage>
</organism>
<dbReference type="EMBL" id="JACHVB010000045">
    <property type="protein sequence ID" value="MBC2595652.1"/>
    <property type="molecule type" value="Genomic_DNA"/>
</dbReference>
<protein>
    <submittedName>
        <fullName evidence="3">ATP-binding protein</fullName>
    </submittedName>
</protein>
<name>A0A842HGV6_9BACT</name>
<dbReference type="InterPro" id="IPR027417">
    <property type="entry name" value="P-loop_NTPase"/>
</dbReference>
<keyword evidence="3" id="KW-0547">Nucleotide-binding</keyword>
<dbReference type="SMART" id="SM00382">
    <property type="entry name" value="AAA"/>
    <property type="match status" value="1"/>
</dbReference>
<reference evidence="3 4" key="1">
    <citation type="submission" date="2020-07" db="EMBL/GenBank/DDBJ databases">
        <authorList>
            <person name="Feng X."/>
        </authorList>
    </citation>
    <scope>NUCLEOTIDE SEQUENCE [LARGE SCALE GENOMIC DNA]</scope>
    <source>
        <strain evidence="3 4">JCM31066</strain>
    </source>
</reference>
<gene>
    <name evidence="3" type="ORF">H5P28_15395</name>
</gene>
<evidence type="ECO:0000256" key="1">
    <source>
        <dbReference type="SAM" id="MobiDB-lite"/>
    </source>
</evidence>
<comment type="caution">
    <text evidence="3">The sequence shown here is derived from an EMBL/GenBank/DDBJ whole genome shotgun (WGS) entry which is preliminary data.</text>
</comment>
<feature type="domain" description="AAA+ ATPase" evidence="2">
    <location>
        <begin position="10"/>
        <end position="190"/>
    </location>
</feature>
<dbReference type="Gene3D" id="3.40.50.300">
    <property type="entry name" value="P-loop containing nucleotide triphosphate hydrolases"/>
    <property type="match status" value="1"/>
</dbReference>
<dbReference type="RefSeq" id="WP_185676604.1">
    <property type="nucleotide sequence ID" value="NZ_JACHVB010000045.1"/>
</dbReference>
<feature type="region of interest" description="Disordered" evidence="1">
    <location>
        <begin position="226"/>
        <end position="257"/>
    </location>
</feature>
<dbReference type="SUPFAM" id="SSF52540">
    <property type="entry name" value="P-loop containing nucleoside triphosphate hydrolases"/>
    <property type="match status" value="1"/>
</dbReference>
<evidence type="ECO:0000313" key="3">
    <source>
        <dbReference type="EMBL" id="MBC2595652.1"/>
    </source>
</evidence>
<dbReference type="Pfam" id="PF13479">
    <property type="entry name" value="AAA_24"/>
    <property type="match status" value="1"/>
</dbReference>
<dbReference type="Proteomes" id="UP000546464">
    <property type="component" value="Unassembled WGS sequence"/>
</dbReference>
<evidence type="ECO:0000259" key="2">
    <source>
        <dbReference type="SMART" id="SM00382"/>
    </source>
</evidence>
<keyword evidence="4" id="KW-1185">Reference proteome</keyword>
<proteinExistence type="predicted"/>
<dbReference type="AlphaFoldDB" id="A0A842HGV6"/>